<dbReference type="InterPro" id="IPR009057">
    <property type="entry name" value="Homeodomain-like_sf"/>
</dbReference>
<dbReference type="PROSITE" id="PS01124">
    <property type="entry name" value="HTH_ARAC_FAMILY_2"/>
    <property type="match status" value="1"/>
</dbReference>
<evidence type="ECO:0000256" key="1">
    <source>
        <dbReference type="ARBA" id="ARBA00023015"/>
    </source>
</evidence>
<evidence type="ECO:0000259" key="5">
    <source>
        <dbReference type="PROSITE" id="PS01124"/>
    </source>
</evidence>
<reference evidence="7" key="1">
    <citation type="journal article" date="2019" name="Int. J. Syst. Evol. Microbiol.">
        <title>The Global Catalogue of Microorganisms (GCM) 10K type strain sequencing project: providing services to taxonomists for standard genome sequencing and annotation.</title>
        <authorList>
            <consortium name="The Broad Institute Genomics Platform"/>
            <consortium name="The Broad Institute Genome Sequencing Center for Infectious Disease"/>
            <person name="Wu L."/>
            <person name="Ma J."/>
        </authorList>
    </citation>
    <scope>NUCLEOTIDE SEQUENCE [LARGE SCALE GENOMIC DNA]</scope>
    <source>
        <strain evidence="7">CCUG 62982</strain>
    </source>
</reference>
<comment type="caution">
    <text evidence="6">The sequence shown here is derived from an EMBL/GenBank/DDBJ whole genome shotgun (WGS) entry which is preliminary data.</text>
</comment>
<keyword evidence="4" id="KW-0812">Transmembrane</keyword>
<keyword evidence="4" id="KW-1133">Transmembrane helix</keyword>
<dbReference type="Pfam" id="PF12833">
    <property type="entry name" value="HTH_18"/>
    <property type="match status" value="1"/>
</dbReference>
<keyword evidence="2" id="KW-0238">DNA-binding</keyword>
<feature type="transmembrane region" description="Helical" evidence="4">
    <location>
        <begin position="122"/>
        <end position="144"/>
    </location>
</feature>
<keyword evidence="4" id="KW-0472">Membrane</keyword>
<feature type="transmembrane region" description="Helical" evidence="4">
    <location>
        <begin position="6"/>
        <end position="26"/>
    </location>
</feature>
<evidence type="ECO:0000256" key="3">
    <source>
        <dbReference type="ARBA" id="ARBA00023163"/>
    </source>
</evidence>
<evidence type="ECO:0000256" key="2">
    <source>
        <dbReference type="ARBA" id="ARBA00023125"/>
    </source>
</evidence>
<sequence length="350" mass="38241">MPRLLLLDTCLRLLAAGQLLLIVLVVGRGAAPWRIRGVTMLLLVGIAAYLANVSPLLDLWRSPLWAPVQLASQSVPLLLWLFTHLLLERPVDRRVLIASAVAVVACWADFQIAIHWTYRPPVAANIAFHLLSAALTLHAIWIAWRERGDDLIERRRMFRVGFVLLVGIQALGVIIAESWYGFAHTDGWLMLAQSAGTLVSVLLMGAVFLSSNGDLLFDADAAPPPRPALSPAEQVLNGKLEAAIAACVYREPGLGIGALAERLEVPEHRLRALINQRLGYRNFSAFLNAHRIADARAWLSDPAKVALPVLTIAMDLGYGSLAPFNRAFRDATGQTPTDFRRAAFAVPGNP</sequence>
<organism evidence="6 7">
    <name type="scientific">Sphingomonas canadensis</name>
    <dbReference type="NCBI Taxonomy" id="1219257"/>
    <lineage>
        <taxon>Bacteria</taxon>
        <taxon>Pseudomonadati</taxon>
        <taxon>Pseudomonadota</taxon>
        <taxon>Alphaproteobacteria</taxon>
        <taxon>Sphingomonadales</taxon>
        <taxon>Sphingomonadaceae</taxon>
        <taxon>Sphingomonas</taxon>
    </lineage>
</organism>
<proteinExistence type="predicted"/>
<feature type="transmembrane region" description="Helical" evidence="4">
    <location>
        <begin position="64"/>
        <end position="83"/>
    </location>
</feature>
<keyword evidence="1" id="KW-0805">Transcription regulation</keyword>
<protein>
    <submittedName>
        <fullName evidence="6">Helix-turn-helix domain-containing protein</fullName>
    </submittedName>
</protein>
<dbReference type="EMBL" id="JBHTJG010000004">
    <property type="protein sequence ID" value="MFD0946847.1"/>
    <property type="molecule type" value="Genomic_DNA"/>
</dbReference>
<evidence type="ECO:0000313" key="6">
    <source>
        <dbReference type="EMBL" id="MFD0946847.1"/>
    </source>
</evidence>
<dbReference type="PANTHER" id="PTHR43280">
    <property type="entry name" value="ARAC-FAMILY TRANSCRIPTIONAL REGULATOR"/>
    <property type="match status" value="1"/>
</dbReference>
<dbReference type="PROSITE" id="PS00041">
    <property type="entry name" value="HTH_ARAC_FAMILY_1"/>
    <property type="match status" value="1"/>
</dbReference>
<dbReference type="PANTHER" id="PTHR43280:SF29">
    <property type="entry name" value="ARAC-FAMILY TRANSCRIPTIONAL REGULATOR"/>
    <property type="match status" value="1"/>
</dbReference>
<feature type="transmembrane region" description="Helical" evidence="4">
    <location>
        <begin position="33"/>
        <end position="52"/>
    </location>
</feature>
<feature type="transmembrane region" description="Helical" evidence="4">
    <location>
        <begin position="156"/>
        <end position="176"/>
    </location>
</feature>
<feature type="transmembrane region" description="Helical" evidence="4">
    <location>
        <begin position="188"/>
        <end position="209"/>
    </location>
</feature>
<gene>
    <name evidence="6" type="ORF">ACFQ1E_10905</name>
</gene>
<dbReference type="InterPro" id="IPR018060">
    <property type="entry name" value="HTH_AraC"/>
</dbReference>
<feature type="domain" description="HTH araC/xylS-type" evidence="5">
    <location>
        <begin position="238"/>
        <end position="342"/>
    </location>
</feature>
<evidence type="ECO:0000256" key="4">
    <source>
        <dbReference type="SAM" id="Phobius"/>
    </source>
</evidence>
<dbReference type="Gene3D" id="1.10.10.60">
    <property type="entry name" value="Homeodomain-like"/>
    <property type="match status" value="1"/>
</dbReference>
<accession>A0ABW3H7V5</accession>
<name>A0ABW3H7V5_9SPHN</name>
<keyword evidence="3" id="KW-0804">Transcription</keyword>
<dbReference type="Proteomes" id="UP001596977">
    <property type="component" value="Unassembled WGS sequence"/>
</dbReference>
<evidence type="ECO:0000313" key="7">
    <source>
        <dbReference type="Proteomes" id="UP001596977"/>
    </source>
</evidence>
<dbReference type="SUPFAM" id="SSF46689">
    <property type="entry name" value="Homeodomain-like"/>
    <property type="match status" value="1"/>
</dbReference>
<feature type="transmembrane region" description="Helical" evidence="4">
    <location>
        <begin position="95"/>
        <end position="116"/>
    </location>
</feature>
<dbReference type="SMART" id="SM00342">
    <property type="entry name" value="HTH_ARAC"/>
    <property type="match status" value="1"/>
</dbReference>
<dbReference type="RefSeq" id="WP_264944038.1">
    <property type="nucleotide sequence ID" value="NZ_JAPDRA010000004.1"/>
</dbReference>
<dbReference type="InterPro" id="IPR018062">
    <property type="entry name" value="HTH_AraC-typ_CS"/>
</dbReference>
<keyword evidence="7" id="KW-1185">Reference proteome</keyword>